<protein>
    <recommendedName>
        <fullName evidence="5">Tubulin/FtsZ GTPase domain-containing protein</fullName>
    </recommendedName>
</protein>
<keyword evidence="2" id="KW-0493">Microtubule</keyword>
<keyword evidence="4" id="KW-0342">GTP-binding</keyword>
<dbReference type="InterPro" id="IPR036525">
    <property type="entry name" value="Tubulin/FtsZ_GTPase_sf"/>
</dbReference>
<dbReference type="OrthoDB" id="10249382at2759"/>
<accession>A0A811LME7</accession>
<dbReference type="GO" id="GO:0007017">
    <property type="term" value="P:microtubule-based process"/>
    <property type="evidence" value="ECO:0007669"/>
    <property type="project" value="InterPro"/>
</dbReference>
<evidence type="ECO:0000256" key="3">
    <source>
        <dbReference type="ARBA" id="ARBA00022741"/>
    </source>
</evidence>
<gene>
    <name evidence="6" type="ORF">BOKJ2_LOCUS14336</name>
</gene>
<dbReference type="PRINTS" id="PR01161">
    <property type="entry name" value="TUBULIN"/>
</dbReference>
<dbReference type="InterPro" id="IPR000217">
    <property type="entry name" value="Tubulin"/>
</dbReference>
<dbReference type="Proteomes" id="UP000783686">
    <property type="component" value="Unassembled WGS sequence"/>
</dbReference>
<dbReference type="SUPFAM" id="SSF52490">
    <property type="entry name" value="Tubulin nucleotide-binding domain-like"/>
    <property type="match status" value="1"/>
</dbReference>
<dbReference type="Gene3D" id="3.40.50.1440">
    <property type="entry name" value="Tubulin/FtsZ, GTPase domain"/>
    <property type="match status" value="1"/>
</dbReference>
<name>A0A811LME7_9BILA</name>
<dbReference type="GO" id="GO:0005525">
    <property type="term" value="F:GTP binding"/>
    <property type="evidence" value="ECO:0007669"/>
    <property type="project" value="UniProtKB-KW"/>
</dbReference>
<keyword evidence="7" id="KW-1185">Reference proteome</keyword>
<organism evidence="6 7">
    <name type="scientific">Bursaphelenchus okinawaensis</name>
    <dbReference type="NCBI Taxonomy" id="465554"/>
    <lineage>
        <taxon>Eukaryota</taxon>
        <taxon>Metazoa</taxon>
        <taxon>Ecdysozoa</taxon>
        <taxon>Nematoda</taxon>
        <taxon>Chromadorea</taxon>
        <taxon>Rhabditida</taxon>
        <taxon>Tylenchina</taxon>
        <taxon>Tylenchomorpha</taxon>
        <taxon>Aphelenchoidea</taxon>
        <taxon>Aphelenchoididae</taxon>
        <taxon>Bursaphelenchus</taxon>
    </lineage>
</organism>
<evidence type="ECO:0000256" key="1">
    <source>
        <dbReference type="ARBA" id="ARBA00009636"/>
    </source>
</evidence>
<sequence>MEAMEPGQVDILRRESEASDKLESFMLTHSVRGGTGSELGSRLLEHLNEEYFKKMVQTYSVFPVKGESNVVVEP</sequence>
<dbReference type="PANTHER" id="PTHR11588">
    <property type="entry name" value="TUBULIN"/>
    <property type="match status" value="1"/>
</dbReference>
<evidence type="ECO:0000256" key="4">
    <source>
        <dbReference type="ARBA" id="ARBA00023134"/>
    </source>
</evidence>
<reference evidence="6" key="1">
    <citation type="submission" date="2020-09" db="EMBL/GenBank/DDBJ databases">
        <authorList>
            <person name="Kikuchi T."/>
        </authorList>
    </citation>
    <scope>NUCLEOTIDE SEQUENCE</scope>
    <source>
        <strain evidence="6">SH1</strain>
    </source>
</reference>
<dbReference type="EMBL" id="CAJFCW020000006">
    <property type="protein sequence ID" value="CAG9128023.1"/>
    <property type="molecule type" value="Genomic_DNA"/>
</dbReference>
<keyword evidence="3" id="KW-0547">Nucleotide-binding</keyword>
<proteinExistence type="inferred from homology"/>
<evidence type="ECO:0000313" key="7">
    <source>
        <dbReference type="Proteomes" id="UP000614601"/>
    </source>
</evidence>
<dbReference type="AlphaFoldDB" id="A0A811LME7"/>
<dbReference type="EMBL" id="CAJFDH010000006">
    <property type="protein sequence ID" value="CAD5230827.1"/>
    <property type="molecule type" value="Genomic_DNA"/>
</dbReference>
<dbReference type="Pfam" id="PF00091">
    <property type="entry name" value="Tubulin"/>
    <property type="match status" value="1"/>
</dbReference>
<evidence type="ECO:0000256" key="2">
    <source>
        <dbReference type="ARBA" id="ARBA00022701"/>
    </source>
</evidence>
<comment type="similarity">
    <text evidence="1">Belongs to the tubulin family.</text>
</comment>
<evidence type="ECO:0000313" key="6">
    <source>
        <dbReference type="EMBL" id="CAD5230827.1"/>
    </source>
</evidence>
<feature type="domain" description="Tubulin/FtsZ GTPase" evidence="5">
    <location>
        <begin position="10"/>
        <end position="74"/>
    </location>
</feature>
<dbReference type="GO" id="GO:0005874">
    <property type="term" value="C:microtubule"/>
    <property type="evidence" value="ECO:0007669"/>
    <property type="project" value="UniProtKB-KW"/>
</dbReference>
<comment type="caution">
    <text evidence="6">The sequence shown here is derived from an EMBL/GenBank/DDBJ whole genome shotgun (WGS) entry which is preliminary data.</text>
</comment>
<dbReference type="InterPro" id="IPR003008">
    <property type="entry name" value="Tubulin_FtsZ_GTPase"/>
</dbReference>
<evidence type="ECO:0000259" key="5">
    <source>
        <dbReference type="Pfam" id="PF00091"/>
    </source>
</evidence>
<dbReference type="Proteomes" id="UP000614601">
    <property type="component" value="Unassembled WGS sequence"/>
</dbReference>